<feature type="non-terminal residue" evidence="1">
    <location>
        <position position="1"/>
    </location>
</feature>
<name>A0ACA9SQ26_9GLOM</name>
<gene>
    <name evidence="1" type="ORF">RPERSI_LOCUS33246</name>
</gene>
<dbReference type="Proteomes" id="UP000789920">
    <property type="component" value="Unassembled WGS sequence"/>
</dbReference>
<comment type="caution">
    <text evidence="1">The sequence shown here is derived from an EMBL/GenBank/DDBJ whole genome shotgun (WGS) entry which is preliminary data.</text>
</comment>
<organism evidence="1 2">
    <name type="scientific">Racocetra persica</name>
    <dbReference type="NCBI Taxonomy" id="160502"/>
    <lineage>
        <taxon>Eukaryota</taxon>
        <taxon>Fungi</taxon>
        <taxon>Fungi incertae sedis</taxon>
        <taxon>Mucoromycota</taxon>
        <taxon>Glomeromycotina</taxon>
        <taxon>Glomeromycetes</taxon>
        <taxon>Diversisporales</taxon>
        <taxon>Gigasporaceae</taxon>
        <taxon>Racocetra</taxon>
    </lineage>
</organism>
<accession>A0ACA9SQ26</accession>
<sequence>TTRTCGGSTTSTCSRVQLVLVVKAQLGLVDLQWEPHGLALGTSSGSTT</sequence>
<reference evidence="1" key="1">
    <citation type="submission" date="2021-06" db="EMBL/GenBank/DDBJ databases">
        <authorList>
            <person name="Kallberg Y."/>
            <person name="Tangrot J."/>
            <person name="Rosling A."/>
        </authorList>
    </citation>
    <scope>NUCLEOTIDE SEQUENCE</scope>
    <source>
        <strain evidence="1">MA461A</strain>
    </source>
</reference>
<keyword evidence="2" id="KW-1185">Reference proteome</keyword>
<proteinExistence type="predicted"/>
<dbReference type="EMBL" id="CAJVQC010143050">
    <property type="protein sequence ID" value="CAG8844528.1"/>
    <property type="molecule type" value="Genomic_DNA"/>
</dbReference>
<evidence type="ECO:0000313" key="1">
    <source>
        <dbReference type="EMBL" id="CAG8844528.1"/>
    </source>
</evidence>
<protein>
    <submittedName>
        <fullName evidence="1">3314_t:CDS:1</fullName>
    </submittedName>
</protein>
<evidence type="ECO:0000313" key="2">
    <source>
        <dbReference type="Proteomes" id="UP000789920"/>
    </source>
</evidence>
<feature type="non-terminal residue" evidence="1">
    <location>
        <position position="48"/>
    </location>
</feature>